<dbReference type="Proteomes" id="UP001489509">
    <property type="component" value="Unassembled WGS sequence"/>
</dbReference>
<dbReference type="CDD" id="cd00093">
    <property type="entry name" value="HTH_XRE"/>
    <property type="match status" value="1"/>
</dbReference>
<dbReference type="EMBL" id="JBBMFD010000010">
    <property type="protein sequence ID" value="MEQ2440651.1"/>
    <property type="molecule type" value="Genomic_DNA"/>
</dbReference>
<dbReference type="SUPFAM" id="SSF47413">
    <property type="entry name" value="lambda repressor-like DNA-binding domains"/>
    <property type="match status" value="1"/>
</dbReference>
<dbReference type="InterPro" id="IPR010982">
    <property type="entry name" value="Lambda_DNA-bd_dom_sf"/>
</dbReference>
<comment type="caution">
    <text evidence="2">The sequence shown here is derived from an EMBL/GenBank/DDBJ whole genome shotgun (WGS) entry which is preliminary data.</text>
</comment>
<dbReference type="PROSITE" id="PS50943">
    <property type="entry name" value="HTH_CROC1"/>
    <property type="match status" value="1"/>
</dbReference>
<name>A0ABV1E2D4_9FIRM</name>
<organism evidence="2 3">
    <name type="scientific">Solibaculum intestinale</name>
    <dbReference type="NCBI Taxonomy" id="3133165"/>
    <lineage>
        <taxon>Bacteria</taxon>
        <taxon>Bacillati</taxon>
        <taxon>Bacillota</taxon>
        <taxon>Clostridia</taxon>
        <taxon>Eubacteriales</taxon>
        <taxon>Oscillospiraceae</taxon>
        <taxon>Solibaculum</taxon>
    </lineage>
</organism>
<evidence type="ECO:0000313" key="3">
    <source>
        <dbReference type="Proteomes" id="UP001489509"/>
    </source>
</evidence>
<protein>
    <submittedName>
        <fullName evidence="2">Helix-turn-helix transcriptional regulator</fullName>
    </submittedName>
</protein>
<keyword evidence="3" id="KW-1185">Reference proteome</keyword>
<evidence type="ECO:0000259" key="1">
    <source>
        <dbReference type="PROSITE" id="PS50943"/>
    </source>
</evidence>
<feature type="domain" description="HTH cro/C1-type" evidence="1">
    <location>
        <begin position="22"/>
        <end position="61"/>
    </location>
</feature>
<dbReference type="RefSeq" id="WP_349219335.1">
    <property type="nucleotide sequence ID" value="NZ_JBBMFD010000010.1"/>
</dbReference>
<evidence type="ECO:0000313" key="2">
    <source>
        <dbReference type="EMBL" id="MEQ2440651.1"/>
    </source>
</evidence>
<proteinExistence type="predicted"/>
<accession>A0ABV1E2D4</accession>
<gene>
    <name evidence="2" type="ORF">WMO26_07410</name>
</gene>
<reference evidence="2 3" key="1">
    <citation type="submission" date="2024-03" db="EMBL/GenBank/DDBJ databases">
        <title>Human intestinal bacterial collection.</title>
        <authorList>
            <person name="Pauvert C."/>
            <person name="Hitch T.C.A."/>
            <person name="Clavel T."/>
        </authorList>
    </citation>
    <scope>NUCLEOTIDE SEQUENCE [LARGE SCALE GENOMIC DNA]</scope>
    <source>
        <strain evidence="2 3">CLA-JM-H44</strain>
    </source>
</reference>
<dbReference type="InterPro" id="IPR001387">
    <property type="entry name" value="Cro/C1-type_HTH"/>
</dbReference>
<dbReference type="Pfam" id="PF13443">
    <property type="entry name" value="HTH_26"/>
    <property type="match status" value="1"/>
</dbReference>
<sequence length="71" mass="8531">MVRLRAKELLEEQGRSKYWLFKQLGMSYQSVSRMLNNETQSIRFACMDTLCQIFHCSPQDLFEYSDEEEQI</sequence>
<dbReference type="Gene3D" id="1.10.260.40">
    <property type="entry name" value="lambda repressor-like DNA-binding domains"/>
    <property type="match status" value="1"/>
</dbReference>